<evidence type="ECO:0000313" key="1">
    <source>
        <dbReference type="EMBL" id="GAI88573.1"/>
    </source>
</evidence>
<gene>
    <name evidence="1" type="ORF">S12H4_39753</name>
</gene>
<comment type="caution">
    <text evidence="1">The sequence shown here is derived from an EMBL/GenBank/DDBJ whole genome shotgun (WGS) entry which is preliminary data.</text>
</comment>
<organism evidence="1">
    <name type="scientific">marine sediment metagenome</name>
    <dbReference type="NCBI Taxonomy" id="412755"/>
    <lineage>
        <taxon>unclassified sequences</taxon>
        <taxon>metagenomes</taxon>
        <taxon>ecological metagenomes</taxon>
    </lineage>
</organism>
<dbReference type="AlphaFoldDB" id="X1S6P6"/>
<reference evidence="1" key="1">
    <citation type="journal article" date="2014" name="Front. Microbiol.">
        <title>High frequency of phylogenetically diverse reductive dehalogenase-homologous genes in deep subseafloor sedimentary metagenomes.</title>
        <authorList>
            <person name="Kawai M."/>
            <person name="Futagami T."/>
            <person name="Toyoda A."/>
            <person name="Takaki Y."/>
            <person name="Nishi S."/>
            <person name="Hori S."/>
            <person name="Arai W."/>
            <person name="Tsubouchi T."/>
            <person name="Morono Y."/>
            <person name="Uchiyama I."/>
            <person name="Ito T."/>
            <person name="Fujiyama A."/>
            <person name="Inagaki F."/>
            <person name="Takami H."/>
        </authorList>
    </citation>
    <scope>NUCLEOTIDE SEQUENCE</scope>
    <source>
        <strain evidence="1">Expedition CK06-06</strain>
    </source>
</reference>
<protein>
    <submittedName>
        <fullName evidence="1">Uncharacterized protein</fullName>
    </submittedName>
</protein>
<name>X1S6P6_9ZZZZ</name>
<dbReference type="EMBL" id="BARW01024061">
    <property type="protein sequence ID" value="GAI88573.1"/>
    <property type="molecule type" value="Genomic_DNA"/>
</dbReference>
<accession>X1S6P6</accession>
<sequence>FFSLVLNPTNEGYEINIKGSSLKVKEIKKPGEPENRAFLRGHNKLNNEHKEVNIKGSD</sequence>
<feature type="non-terminal residue" evidence="1">
    <location>
        <position position="1"/>
    </location>
</feature>
<proteinExistence type="predicted"/>